<dbReference type="PATRIC" id="fig|1702221.3.peg.143"/>
<dbReference type="EMBL" id="CP011391">
    <property type="protein sequence ID" value="AMK53286.1"/>
    <property type="molecule type" value="Genomic_DNA"/>
</dbReference>
<reference evidence="2 3" key="1">
    <citation type="journal article" date="2016" name="Gut Pathog.">
        <title>Whole genome sequencing of "Faecalibaculum rodentium" ALO17, isolated from C57BL/6J laboratory mouse feces.</title>
        <authorList>
            <person name="Lim S."/>
            <person name="Chang D.H."/>
            <person name="Ahn S."/>
            <person name="Kim B.C."/>
        </authorList>
    </citation>
    <scope>NUCLEOTIDE SEQUENCE [LARGE SCALE GENOMIC DNA]</scope>
    <source>
        <strain evidence="2 3">Alo17</strain>
    </source>
</reference>
<dbReference type="Pfam" id="PF13173">
    <property type="entry name" value="AAA_14"/>
    <property type="match status" value="1"/>
</dbReference>
<gene>
    <name evidence="2" type="ORF">AALO17_01520</name>
</gene>
<dbReference type="Proteomes" id="UP000069771">
    <property type="component" value="Chromosome"/>
</dbReference>
<organism evidence="2 3">
    <name type="scientific">Faecalibaculum rodentium</name>
    <dbReference type="NCBI Taxonomy" id="1702221"/>
    <lineage>
        <taxon>Bacteria</taxon>
        <taxon>Bacillati</taxon>
        <taxon>Bacillota</taxon>
        <taxon>Erysipelotrichia</taxon>
        <taxon>Erysipelotrichales</taxon>
        <taxon>Erysipelotrichaceae</taxon>
        <taxon>Faecalibaculum</taxon>
    </lineage>
</organism>
<dbReference type="KEGG" id="fro:AALO17_01520"/>
<name>A0A140DRK9_9FIRM</name>
<keyword evidence="3" id="KW-1185">Reference proteome</keyword>
<feature type="domain" description="AAA" evidence="1">
    <location>
        <begin position="122"/>
        <end position="247"/>
    </location>
</feature>
<accession>A0A140DRK9</accession>
<dbReference type="OrthoDB" id="355159at2"/>
<evidence type="ECO:0000313" key="3">
    <source>
        <dbReference type="Proteomes" id="UP000069771"/>
    </source>
</evidence>
<dbReference type="RefSeq" id="WP_067554251.1">
    <property type="nucleotide sequence ID" value="NZ_CP011391.1"/>
</dbReference>
<dbReference type="AlphaFoldDB" id="A0A140DRK9"/>
<evidence type="ECO:0000313" key="2">
    <source>
        <dbReference type="EMBL" id="AMK53286.1"/>
    </source>
</evidence>
<dbReference type="InterPro" id="IPR041682">
    <property type="entry name" value="AAA_14"/>
</dbReference>
<dbReference type="SUPFAM" id="SSF52540">
    <property type="entry name" value="P-loop containing nucleoside triphosphate hydrolases"/>
    <property type="match status" value="1"/>
</dbReference>
<sequence length="587" mass="67834">MSTADELRARIAELPRGGLTVKNVNGHRYHYHRIVENGKRREIYVPEAEVPVLSEEIHERRKLEKQLRQLTGKNPGRSESEEFLCTVLTGKALKSFVEPVKGWNKRTCFSQLQEYVSSPPQDKVLILCGLRRTGKTTMLRQLIAEMKEDELNRTAYVQLVPGRTLADLNRDLKRMQSLGITVVLIDEVTLISDFIDGAALLPDIFASSGMHIVLSGTDSLSFMLAHSGQLYDRCRIIHTTWISFGEFARVLGIRDVDTYIRYGGTMTMSGTRYNPEDSAFRSLRAADEYVDSAIADNIQHSLRCWQNGGHFRNLQDLYEQGELTGAVNRIIEDVNHRFTIEVLTRAFQSHDLALSARNLRKDRKKPNDILDHIDRQAVTDRLKEWLMIAEEEEMTVGIEQVHCQEIHEYLETLDLIQEVEIRTIPQSCRKRYRTLVSQPGLRYAQASALIQALSEDPVIETLNIRERSALKQRILSEIQGRMLEDIVLLETKMHWPEKEVFVLQFALGEFDMVIFDPEKLECEVFEIKHSQVRTREQARHLLDPENRRKTEFRYGPITRKTVLYRGETCEEDGIRYQNVEEYLMQAG</sequence>
<protein>
    <recommendedName>
        <fullName evidence="1">AAA domain-containing protein</fullName>
    </recommendedName>
</protein>
<dbReference type="PANTHER" id="PTHR33295">
    <property type="entry name" value="ATPASE"/>
    <property type="match status" value="1"/>
</dbReference>
<proteinExistence type="predicted"/>
<dbReference type="GeneID" id="78477067"/>
<dbReference type="PANTHER" id="PTHR33295:SF7">
    <property type="entry name" value="ATPASE"/>
    <property type="match status" value="1"/>
</dbReference>
<evidence type="ECO:0000259" key="1">
    <source>
        <dbReference type="Pfam" id="PF13173"/>
    </source>
</evidence>
<dbReference type="InterPro" id="IPR027417">
    <property type="entry name" value="P-loop_NTPase"/>
</dbReference>